<comment type="caution">
    <text evidence="2">The sequence shown here is derived from an EMBL/GenBank/DDBJ whole genome shotgun (WGS) entry which is preliminary data.</text>
</comment>
<feature type="transmembrane region" description="Helical" evidence="1">
    <location>
        <begin position="95"/>
        <end position="111"/>
    </location>
</feature>
<feature type="transmembrane region" description="Helical" evidence="1">
    <location>
        <begin position="39"/>
        <end position="58"/>
    </location>
</feature>
<evidence type="ECO:0000256" key="1">
    <source>
        <dbReference type="SAM" id="Phobius"/>
    </source>
</evidence>
<evidence type="ECO:0000313" key="2">
    <source>
        <dbReference type="EMBL" id="PXF33158.1"/>
    </source>
</evidence>
<feature type="transmembrane region" description="Helical" evidence="1">
    <location>
        <begin position="64"/>
        <end position="83"/>
    </location>
</feature>
<keyword evidence="1" id="KW-0472">Membrane</keyword>
<keyword evidence="3" id="KW-1185">Reference proteome</keyword>
<name>A0ABX5M615_9GAMM</name>
<gene>
    <name evidence="2" type="ORF">WH50_00075</name>
</gene>
<sequence length="198" mass="22297">MEPIMSLKVFYSALAIALTFIAYLPYIRSIHDGRTKPHVFSWIIWGVTTLVVGVAQWVDNGGAGSWPIVISGLLTLYVAVLAFTKRGDFSVSRSDWVYFWLAMSSLPLWYLTADPLIAVIILTVVEIFGFMPSFRKAYLLPHEERLSFFMILAIRNGISLLALEHYSLVTILFPLVSGGLCVAFFALVVMRRRELSMP</sequence>
<keyword evidence="1" id="KW-0812">Transmembrane</keyword>
<dbReference type="EMBL" id="LAPT01000001">
    <property type="protein sequence ID" value="PXF33158.1"/>
    <property type="molecule type" value="Genomic_DNA"/>
</dbReference>
<proteinExistence type="predicted"/>
<feature type="transmembrane region" description="Helical" evidence="1">
    <location>
        <begin position="6"/>
        <end position="27"/>
    </location>
</feature>
<feature type="transmembrane region" description="Helical" evidence="1">
    <location>
        <begin position="169"/>
        <end position="190"/>
    </location>
</feature>
<feature type="transmembrane region" description="Helical" evidence="1">
    <location>
        <begin position="146"/>
        <end position="163"/>
    </location>
</feature>
<accession>A0ABX5M615</accession>
<dbReference type="Proteomes" id="UP000248090">
    <property type="component" value="Unassembled WGS sequence"/>
</dbReference>
<reference evidence="2 3" key="1">
    <citation type="submission" date="2015-03" db="EMBL/GenBank/DDBJ databases">
        <authorList>
            <person name="Krishnan R."/>
            <person name="Midha S."/>
            <person name="Patil P.B."/>
            <person name="Rameshkumar N."/>
        </authorList>
    </citation>
    <scope>NUCLEOTIDE SEQUENCE [LARGE SCALE GENOMIC DNA]</scope>
    <source>
        <strain evidence="2 3">L1E11</strain>
    </source>
</reference>
<evidence type="ECO:0000313" key="3">
    <source>
        <dbReference type="Proteomes" id="UP000248090"/>
    </source>
</evidence>
<keyword evidence="1" id="KW-1133">Transmembrane helix</keyword>
<feature type="transmembrane region" description="Helical" evidence="1">
    <location>
        <begin position="117"/>
        <end position="134"/>
    </location>
</feature>
<organism evidence="2 3">
    <name type="scientific">Pokkaliibacter plantistimulans</name>
    <dbReference type="NCBI Taxonomy" id="1635171"/>
    <lineage>
        <taxon>Bacteria</taxon>
        <taxon>Pseudomonadati</taxon>
        <taxon>Pseudomonadota</taxon>
        <taxon>Gammaproteobacteria</taxon>
        <taxon>Oceanospirillales</taxon>
        <taxon>Balneatrichaceae</taxon>
        <taxon>Pokkaliibacter</taxon>
    </lineage>
</organism>
<protein>
    <submittedName>
        <fullName evidence="2">Membrane protein</fullName>
    </submittedName>
</protein>